<reference evidence="1 2" key="1">
    <citation type="journal article" date="2018" name="Front. Plant Sci.">
        <title>Red Clover (Trifolium pratense) and Zigzag Clover (T. medium) - A Picture of Genomic Similarities and Differences.</title>
        <authorList>
            <person name="Dluhosova J."/>
            <person name="Istvanek J."/>
            <person name="Nedelnik J."/>
            <person name="Repkova J."/>
        </authorList>
    </citation>
    <scope>NUCLEOTIDE SEQUENCE [LARGE SCALE GENOMIC DNA]</scope>
    <source>
        <strain evidence="2">cv. 10/8</strain>
        <tissue evidence="1">Leaf</tissue>
    </source>
</reference>
<keyword evidence="2" id="KW-1185">Reference proteome</keyword>
<proteinExistence type="predicted"/>
<feature type="non-terminal residue" evidence="1">
    <location>
        <position position="119"/>
    </location>
</feature>
<dbReference type="EMBL" id="LXQA010050594">
    <property type="protein sequence ID" value="MCI02917.1"/>
    <property type="molecule type" value="Genomic_DNA"/>
</dbReference>
<gene>
    <name evidence="1" type="ORF">A2U01_0023951</name>
</gene>
<dbReference type="Pfam" id="PF14223">
    <property type="entry name" value="Retrotran_gag_2"/>
    <property type="match status" value="1"/>
</dbReference>
<evidence type="ECO:0000313" key="2">
    <source>
        <dbReference type="Proteomes" id="UP000265520"/>
    </source>
</evidence>
<comment type="caution">
    <text evidence="1">The sequence shown here is derived from an EMBL/GenBank/DDBJ whole genome shotgun (WGS) entry which is preliminary data.</text>
</comment>
<sequence>MLMENLLRSKEYWNLIEEGVVVAPANATAEQRKVADESKLKDLKAKNYLFQAIDRTILETILNRDTARDIWISMRQKYQALRREFEILAMKETETVDVYFSRTLVIANKMTAYGETMDQ</sequence>
<dbReference type="PANTHER" id="PTHR35317">
    <property type="entry name" value="OS04G0629600 PROTEIN"/>
    <property type="match status" value="1"/>
</dbReference>
<name>A0A392NSV3_9FABA</name>
<accession>A0A392NSV3</accession>
<organism evidence="1 2">
    <name type="scientific">Trifolium medium</name>
    <dbReference type="NCBI Taxonomy" id="97028"/>
    <lineage>
        <taxon>Eukaryota</taxon>
        <taxon>Viridiplantae</taxon>
        <taxon>Streptophyta</taxon>
        <taxon>Embryophyta</taxon>
        <taxon>Tracheophyta</taxon>
        <taxon>Spermatophyta</taxon>
        <taxon>Magnoliopsida</taxon>
        <taxon>eudicotyledons</taxon>
        <taxon>Gunneridae</taxon>
        <taxon>Pentapetalae</taxon>
        <taxon>rosids</taxon>
        <taxon>fabids</taxon>
        <taxon>Fabales</taxon>
        <taxon>Fabaceae</taxon>
        <taxon>Papilionoideae</taxon>
        <taxon>50 kb inversion clade</taxon>
        <taxon>NPAAA clade</taxon>
        <taxon>Hologalegina</taxon>
        <taxon>IRL clade</taxon>
        <taxon>Trifolieae</taxon>
        <taxon>Trifolium</taxon>
    </lineage>
</organism>
<evidence type="ECO:0000313" key="1">
    <source>
        <dbReference type="EMBL" id="MCI02917.1"/>
    </source>
</evidence>
<dbReference type="Proteomes" id="UP000265520">
    <property type="component" value="Unassembled WGS sequence"/>
</dbReference>
<protein>
    <submittedName>
        <fullName evidence="1">Retrovirus-related Pol polyprotein from transposon TNT 1-94</fullName>
    </submittedName>
</protein>
<dbReference type="AlphaFoldDB" id="A0A392NSV3"/>
<dbReference type="PANTHER" id="PTHR35317:SF27">
    <property type="entry name" value="RETROVIRUS-RELATED POL POLYPROTEIN FROM TRANSPOSON TNT 1-94"/>
    <property type="match status" value="1"/>
</dbReference>